<feature type="region of interest" description="Disordered" evidence="1">
    <location>
        <begin position="163"/>
        <end position="183"/>
    </location>
</feature>
<dbReference type="Proteomes" id="UP001497497">
    <property type="component" value="Unassembled WGS sequence"/>
</dbReference>
<proteinExistence type="predicted"/>
<dbReference type="PANTHER" id="PTHR21696">
    <property type="entry name" value="PROTEIN UNC-79 HOMOLOG"/>
    <property type="match status" value="1"/>
</dbReference>
<evidence type="ECO:0000313" key="3">
    <source>
        <dbReference type="Proteomes" id="UP001497497"/>
    </source>
</evidence>
<accession>A0AAV2GZN0</accession>
<protein>
    <recommendedName>
        <fullName evidence="4">Protein unc-79 homolog</fullName>
    </recommendedName>
</protein>
<gene>
    <name evidence="2" type="ORF">GSLYS_00001042001</name>
</gene>
<feature type="compositionally biased region" description="Polar residues" evidence="1">
    <location>
        <begin position="1456"/>
        <end position="1472"/>
    </location>
</feature>
<dbReference type="PANTHER" id="PTHR21696:SF2">
    <property type="entry name" value="PROTEIN UNC-79 HOMOLOG"/>
    <property type="match status" value="1"/>
</dbReference>
<feature type="region of interest" description="Disordered" evidence="1">
    <location>
        <begin position="1456"/>
        <end position="1485"/>
    </location>
</feature>
<reference evidence="2 3" key="1">
    <citation type="submission" date="2024-04" db="EMBL/GenBank/DDBJ databases">
        <authorList>
            <consortium name="Genoscope - CEA"/>
            <person name="William W."/>
        </authorList>
    </citation>
    <scope>NUCLEOTIDE SEQUENCE [LARGE SCALE GENOMIC DNA]</scope>
</reference>
<evidence type="ECO:0008006" key="4">
    <source>
        <dbReference type="Google" id="ProtNLM"/>
    </source>
</evidence>
<feature type="compositionally biased region" description="Low complexity" evidence="1">
    <location>
        <begin position="1651"/>
        <end position="1660"/>
    </location>
</feature>
<evidence type="ECO:0000313" key="2">
    <source>
        <dbReference type="EMBL" id="CAL1526865.1"/>
    </source>
</evidence>
<comment type="caution">
    <text evidence="2">The sequence shown here is derived from an EMBL/GenBank/DDBJ whole genome shotgun (WGS) entry which is preliminary data.</text>
</comment>
<feature type="compositionally biased region" description="Basic and acidic residues" evidence="1">
    <location>
        <begin position="168"/>
        <end position="179"/>
    </location>
</feature>
<name>A0AAV2GZN0_LYMST</name>
<feature type="compositionally biased region" description="Acidic residues" evidence="1">
    <location>
        <begin position="1541"/>
        <end position="1550"/>
    </location>
</feature>
<sequence>MATRAATFTSKIRNLKEYHYKIVNNVAPLPTGVDIANTLKYFSQTLLSVLKDVPNIPVESYGLRQRDSVRLSIFPTLNYSGLYQAVLSILDLVPIIPIGQLALGEAVLNVLGWLVPFLEHDLLDALPYTVASTLAIFPPTLHKDTIDLLCTSLLPMTLSKETNPYTKRKGEGDEKRGADVNDDPTYASESAAAIITMVFQHTENGAFHSQILECFMSMKKNVIKDVLSIIAYGPASAKAPAAHLLFYYWPQLNPALSDRRGIHYKYCGMVLISFFDAVAWPAILCQRKGCINEGNCQAVKMCINPALAIHSGDSPPPLYICSDCAQSLKKDHGDYMVDLLMPMPHVSSVCENKNCKSSQNIAVCTCFTIECASFNSNRPIRYCSSCHERRHGNSGSLNHIYHTSITDIWSCTPEVQRYLMDAIVSLLKEASPIGTKRMVEMGEDLRRMTDEEEGFEVEDAGERKLLSRYGIWLLVELCKPAEDIPIEVLGRLLGMLFQWFDATAYLPDDNIGNAIERLKPEYIHNWLQEVMKSHFEVIVSCLLPHPVEYSRVGGFWDTLCTRTTQIKEGLNCFFCLVHYVITFEIWDYVMPYWLEAIRTEVPEDELHELKILLRKAFDIDMCPLPFTLVKMYNFVSDRFDDTSASVMEQALQWLQILSSLDIIIPMQQILRMFKCGVDKISTDSEGGELLQQDVSHTHSILTPGSPAREHAAPLSPERFPYVPDPYDMYDKESELVLPCFIMMLDLCLKQMELQEAPQHLGIYNETSREVMALLSGMLNKKWDGRHTCDTDTKRVNCVFCQNIALWHQLAAQLMEHVCPRDPLKIPTKDLPKLDDLKHQTITEAQNENIDQDDEKDEPVFDVASMPMYLQLYNSLLEVIYSLVNITDCFIHCQSLVNMTDVDALYAVLSSMRYLILHGECLNYTINQYTQFITISFRRRFIPMLWKLLETEHSQLATLGIPLLLHCMTLPTGSQNLWSLVEQDFGHDDWRARFAAGNVTPNFLSSVEKVTMMARCLEPEVIRNNHVIMTSLAHAFCHLIGSVEDINAAVAQRAIMFLETIRPAALKCLVSCLEFQFDSVIEDRSLILHRVQLLETALKDVQILSWEFFLSRFDTLSLEAQVDLESSGDIPYPTDLTSSDRHSEHFLRKLNRARFALARTDSVRSVSQSMKGKPPYRRAISVPLHLISKGINPPKLEKEKSCLRQWSAPQFSLPRRMPSKLNLGNFTSSMFPGGQLREFTDEESNFAALLQRAMDLEGVDRDTVYQLVSLLMMFMVHCNENEDNEENPGTADNKSQNIVLRHLNVLLGYNQTEKSFSVPPFKLRSSAVFNAFLSGVMFVLDRNFKLGYVILPITLLVLQYCPSPQRYASDYQPPTYTLWYLEPHTRVSWLKSLLVILYKYQISTSPRSAIIQTLVQLVINTIDAQHHRCKKTEDGFPPPTPTVQRNFSKISVSDLENIQETDTPPQSPSSQKQDNGEMGSVEVRPHPTGSVVHYFKAHTDGTESSEGIVSDAEGTPPTSLILKKDGSRKMKSRQPRRLIEYSEPDSADDDSKDNTERSDAPLLSQKTKAPVSVEKKMAQQLREFSVSSAQPSNTQGGPPGSGQVNMAGPSHSQATSSSVTTEGSSREHGTTSDHSRDGVSDDTSDDSDKTQTSEGDSAGEAASEEHKEFTELSLLSDTIAEKKMSPVLKPNFRQRRPRKTGLTTIDFQKKFPELREEKHTPEESSQSSRPSGRRSRKAELLAKQQTTKKAAAARHGENVMVERCSECNAVLEQYDDDTIGLCITNLATFIHREPGLATPKLLDMLQCVARIASGSHYSWQAESNVIIPGNCVSIARQFLRCVLHQLAPNGIFPMLFQSNMEDPHFWKTMAAALIDFSDLQSHAPLQYLLEGLNERKNLAQDTIMLLLNNMATYLNCISLESPAPVWTAILTEFDTFLRRLPSVLPNPCDMAPIMKILTTLLKVYVIGNVRSILEPFSKILSFAIQNCGFKLQQLLDICSLCNRALSRERDKMFLTRTVIYELVQALKFKSSIPDENLLLLVQFVVLDAGGTLSLYNTAATETNTLYSTQSPSMVTTCAAEAMRQNLNDCLEFIADLHTITKIKTNMKVAGASLNEDTLGSQLKSGISQYLSLEITRGNGRDNRAITRYLPWLYHPPSAMQQGPKEFIDCIGHIRLMSWLLIGSLTHTAVTEGAAPISCLPIPLEASCHIADHIMVIMTGFAEQSSASVLHMSSLFHAFILCQLWTMYSESAAALHSPGSEQHQVASAMIMDFWARVTPGILQLLSHSKVLAEMVNLHFLGLMEALQECNSSVLAKLFPMWTSILFAYHAQLPGHLQVRLQNCQNWEPPHPTKDQTSFNSSILLSWLKRIQFKLGQIEVQSSAATQIYIV</sequence>
<dbReference type="Pfam" id="PF14776">
    <property type="entry name" value="UNC-79"/>
    <property type="match status" value="1"/>
</dbReference>
<dbReference type="InterPro" id="IPR024855">
    <property type="entry name" value="UNC79"/>
</dbReference>
<feature type="compositionally biased region" description="Basic and acidic residues" evidence="1">
    <location>
        <begin position="1623"/>
        <end position="1638"/>
    </location>
</feature>
<organism evidence="2 3">
    <name type="scientific">Lymnaea stagnalis</name>
    <name type="common">Great pond snail</name>
    <name type="synonym">Helix stagnalis</name>
    <dbReference type="NCBI Taxonomy" id="6523"/>
    <lineage>
        <taxon>Eukaryota</taxon>
        <taxon>Metazoa</taxon>
        <taxon>Spiralia</taxon>
        <taxon>Lophotrochozoa</taxon>
        <taxon>Mollusca</taxon>
        <taxon>Gastropoda</taxon>
        <taxon>Heterobranchia</taxon>
        <taxon>Euthyneura</taxon>
        <taxon>Panpulmonata</taxon>
        <taxon>Hygrophila</taxon>
        <taxon>Lymnaeoidea</taxon>
        <taxon>Lymnaeidae</taxon>
        <taxon>Lymnaea</taxon>
    </lineage>
</organism>
<feature type="compositionally biased region" description="Basic and acidic residues" evidence="1">
    <location>
        <begin position="1706"/>
        <end position="1721"/>
    </location>
</feature>
<dbReference type="EMBL" id="CAXITT010000010">
    <property type="protein sequence ID" value="CAL1526865.1"/>
    <property type="molecule type" value="Genomic_DNA"/>
</dbReference>
<evidence type="ECO:0000256" key="1">
    <source>
        <dbReference type="SAM" id="MobiDB-lite"/>
    </source>
</evidence>
<keyword evidence="3" id="KW-1185">Reference proteome</keyword>
<feature type="compositionally biased region" description="Polar residues" evidence="1">
    <location>
        <begin position="1609"/>
        <end position="1622"/>
    </location>
</feature>
<feature type="region of interest" description="Disordered" evidence="1">
    <location>
        <begin position="1500"/>
        <end position="1669"/>
    </location>
</feature>
<feature type="compositionally biased region" description="Polar residues" evidence="1">
    <location>
        <begin position="1584"/>
        <end position="1595"/>
    </location>
</feature>
<feature type="region of interest" description="Disordered" evidence="1">
    <location>
        <begin position="1685"/>
        <end position="1739"/>
    </location>
</feature>